<dbReference type="EMBL" id="FQVG01000019">
    <property type="protein sequence ID" value="SHE84566.1"/>
    <property type="molecule type" value="Genomic_DNA"/>
</dbReference>
<dbReference type="Gene3D" id="3.40.50.720">
    <property type="entry name" value="NAD(P)-binding Rossmann-like Domain"/>
    <property type="match status" value="1"/>
</dbReference>
<sequence>MIEEFKNIKTWAVIGSVSNKEKFAYKIYNFLKNKGYKVYPVDPSGKEVDGQKTYVSLKELPEKIEAINMVINPVRGEGYIDEAAEVGIKYVWFQPGAESFEVIEKAKKYGMQVVYGRCVMVDF</sequence>
<dbReference type="Proteomes" id="UP000184423">
    <property type="component" value="Unassembled WGS sequence"/>
</dbReference>
<accession>A0A1M4WTK2</accession>
<dbReference type="RefSeq" id="WP_027308051.1">
    <property type="nucleotide sequence ID" value="NZ_FQVG01000019.1"/>
</dbReference>
<organism evidence="2 3">
    <name type="scientific">Caloramator proteoclasticus DSM 10124</name>
    <dbReference type="NCBI Taxonomy" id="1121262"/>
    <lineage>
        <taxon>Bacteria</taxon>
        <taxon>Bacillati</taxon>
        <taxon>Bacillota</taxon>
        <taxon>Clostridia</taxon>
        <taxon>Eubacteriales</taxon>
        <taxon>Clostridiaceae</taxon>
        <taxon>Caloramator</taxon>
    </lineage>
</organism>
<protein>
    <recommendedName>
        <fullName evidence="1">CoA-binding domain-containing protein</fullName>
    </recommendedName>
</protein>
<dbReference type="InterPro" id="IPR036291">
    <property type="entry name" value="NAD(P)-bd_dom_sf"/>
</dbReference>
<dbReference type="SMART" id="SM00881">
    <property type="entry name" value="CoA_binding"/>
    <property type="match status" value="1"/>
</dbReference>
<dbReference type="SUPFAM" id="SSF51735">
    <property type="entry name" value="NAD(P)-binding Rossmann-fold domains"/>
    <property type="match status" value="1"/>
</dbReference>
<dbReference type="PANTHER" id="PTHR33303">
    <property type="entry name" value="CYTOPLASMIC PROTEIN-RELATED"/>
    <property type="match status" value="1"/>
</dbReference>
<dbReference type="PANTHER" id="PTHR33303:SF2">
    <property type="entry name" value="COA-BINDING DOMAIN-CONTAINING PROTEIN"/>
    <property type="match status" value="1"/>
</dbReference>
<dbReference type="InterPro" id="IPR003781">
    <property type="entry name" value="CoA-bd"/>
</dbReference>
<name>A0A1M4WTK2_9CLOT</name>
<proteinExistence type="predicted"/>
<evidence type="ECO:0000313" key="2">
    <source>
        <dbReference type="EMBL" id="SHE84566.1"/>
    </source>
</evidence>
<dbReference type="Pfam" id="PF13380">
    <property type="entry name" value="CoA_binding_2"/>
    <property type="match status" value="1"/>
</dbReference>
<reference evidence="3" key="1">
    <citation type="submission" date="2016-11" db="EMBL/GenBank/DDBJ databases">
        <authorList>
            <person name="Varghese N."/>
            <person name="Submissions S."/>
        </authorList>
    </citation>
    <scope>NUCLEOTIDE SEQUENCE [LARGE SCALE GENOMIC DNA]</scope>
    <source>
        <strain evidence="3">DSM 10124</strain>
    </source>
</reference>
<evidence type="ECO:0000313" key="3">
    <source>
        <dbReference type="Proteomes" id="UP000184423"/>
    </source>
</evidence>
<gene>
    <name evidence="2" type="ORF">SAMN02746091_01242</name>
</gene>
<evidence type="ECO:0000259" key="1">
    <source>
        <dbReference type="SMART" id="SM00881"/>
    </source>
</evidence>
<feature type="domain" description="CoA-binding" evidence="1">
    <location>
        <begin position="5"/>
        <end position="97"/>
    </location>
</feature>
<keyword evidence="3" id="KW-1185">Reference proteome</keyword>
<dbReference type="AlphaFoldDB" id="A0A1M4WTK2"/>